<dbReference type="PANTHER" id="PTHR36121:SF1">
    <property type="entry name" value="PROTEIN SXY"/>
    <property type="match status" value="1"/>
</dbReference>
<proteinExistence type="predicted"/>
<comment type="caution">
    <text evidence="2">The sequence shown here is derived from an EMBL/GenBank/DDBJ whole genome shotgun (WGS) entry which is preliminary data.</text>
</comment>
<dbReference type="EMBL" id="QKYU01000007">
    <property type="protein sequence ID" value="PZW47148.1"/>
    <property type="molecule type" value="Genomic_DNA"/>
</dbReference>
<dbReference type="Proteomes" id="UP000249688">
    <property type="component" value="Unassembled WGS sequence"/>
</dbReference>
<evidence type="ECO:0000259" key="1">
    <source>
        <dbReference type="Pfam" id="PF04993"/>
    </source>
</evidence>
<name>A0A2W7IP47_9PROT</name>
<evidence type="ECO:0000313" key="3">
    <source>
        <dbReference type="Proteomes" id="UP000249688"/>
    </source>
</evidence>
<gene>
    <name evidence="2" type="ORF">C8P66_107186</name>
</gene>
<reference evidence="2 3" key="1">
    <citation type="submission" date="2018-06" db="EMBL/GenBank/DDBJ databases">
        <title>Genomic Encyclopedia of Archaeal and Bacterial Type Strains, Phase II (KMG-II): from individual species to whole genera.</title>
        <authorList>
            <person name="Goeker M."/>
        </authorList>
    </citation>
    <scope>NUCLEOTIDE SEQUENCE [LARGE SCALE GENOMIC DNA]</scope>
    <source>
        <strain evidence="2 3">DSM 24525</strain>
    </source>
</reference>
<accession>A0A2W7IP47</accession>
<protein>
    <submittedName>
        <fullName evidence="2">DNA transformation protein</fullName>
    </submittedName>
</protein>
<dbReference type="InterPro" id="IPR007076">
    <property type="entry name" value="TfoX_N"/>
</dbReference>
<dbReference type="Pfam" id="PF04993">
    <property type="entry name" value="TfoX_N"/>
    <property type="match status" value="1"/>
</dbReference>
<dbReference type="PANTHER" id="PTHR36121">
    <property type="entry name" value="PROTEIN SXY"/>
    <property type="match status" value="1"/>
</dbReference>
<organism evidence="2 3">
    <name type="scientific">Humitalea rosea</name>
    <dbReference type="NCBI Taxonomy" id="990373"/>
    <lineage>
        <taxon>Bacteria</taxon>
        <taxon>Pseudomonadati</taxon>
        <taxon>Pseudomonadota</taxon>
        <taxon>Alphaproteobacteria</taxon>
        <taxon>Acetobacterales</taxon>
        <taxon>Roseomonadaceae</taxon>
        <taxon>Humitalea</taxon>
    </lineage>
</organism>
<dbReference type="Gene3D" id="3.30.1460.30">
    <property type="entry name" value="YgaC/TfoX-N like chaperone"/>
    <property type="match status" value="1"/>
</dbReference>
<dbReference type="AlphaFoldDB" id="A0A2W7IP47"/>
<dbReference type="SUPFAM" id="SSF159894">
    <property type="entry name" value="YgaC/TfoX-N like"/>
    <property type="match status" value="1"/>
</dbReference>
<evidence type="ECO:0000313" key="2">
    <source>
        <dbReference type="EMBL" id="PZW47148.1"/>
    </source>
</evidence>
<keyword evidence="3" id="KW-1185">Reference proteome</keyword>
<feature type="domain" description="TfoX N-terminal" evidence="1">
    <location>
        <begin position="26"/>
        <end position="117"/>
    </location>
</feature>
<dbReference type="InterPro" id="IPR047525">
    <property type="entry name" value="TfoX-like"/>
</dbReference>
<sequence length="132" mass="14248">MANGRMLVRPTALDARGRAMEIAAELGPLGPVAVRRLFGGAGLSVDQVTFAMVIKGALYLRVDDATRPLFEAEGASPFTYQTRDREVTVASYYEAPDAVIEETETLRTWAARALAAARAAAKPKRGRKRPAT</sequence>
<dbReference type="RefSeq" id="WP_211314073.1">
    <property type="nucleotide sequence ID" value="NZ_QKYU01000007.1"/>
</dbReference>